<evidence type="ECO:0000313" key="2">
    <source>
        <dbReference type="Proteomes" id="UP001362999"/>
    </source>
</evidence>
<comment type="caution">
    <text evidence="1">The sequence shown here is derived from an EMBL/GenBank/DDBJ whole genome shotgun (WGS) entry which is preliminary data.</text>
</comment>
<dbReference type="AlphaFoldDB" id="A0AAW0CY73"/>
<sequence>MPHAPPTIAEHQEHILYVSALPITIACDVEILLRILASLPNWGAFSGLLAGSTSSPYDDFLIVNTPTSCAIETELSPFSSLHLHLLRPTPPPQWRRRRFDHLRALLTFITTTCSHFGFN</sequence>
<name>A0AAW0CY73_9AGAR</name>
<dbReference type="Proteomes" id="UP001362999">
    <property type="component" value="Unassembled WGS sequence"/>
</dbReference>
<protein>
    <submittedName>
        <fullName evidence="1">Uncharacterized protein</fullName>
    </submittedName>
</protein>
<gene>
    <name evidence="1" type="ORF">R3P38DRAFT_3177169</name>
</gene>
<proteinExistence type="predicted"/>
<evidence type="ECO:0000313" key="1">
    <source>
        <dbReference type="EMBL" id="KAK7044948.1"/>
    </source>
</evidence>
<dbReference type="EMBL" id="JAWWNJ010000011">
    <property type="protein sequence ID" value="KAK7044948.1"/>
    <property type="molecule type" value="Genomic_DNA"/>
</dbReference>
<reference evidence="1 2" key="1">
    <citation type="journal article" date="2024" name="J Genomics">
        <title>Draft genome sequencing and assembly of Favolaschia claudopus CIRM-BRFM 2984 isolated from oak limbs.</title>
        <authorList>
            <person name="Navarro D."/>
            <person name="Drula E."/>
            <person name="Chaduli D."/>
            <person name="Cazenave R."/>
            <person name="Ahrendt S."/>
            <person name="Wang J."/>
            <person name="Lipzen A."/>
            <person name="Daum C."/>
            <person name="Barry K."/>
            <person name="Grigoriev I.V."/>
            <person name="Favel A."/>
            <person name="Rosso M.N."/>
            <person name="Martin F."/>
        </authorList>
    </citation>
    <scope>NUCLEOTIDE SEQUENCE [LARGE SCALE GENOMIC DNA]</scope>
    <source>
        <strain evidence="1 2">CIRM-BRFM 2984</strain>
    </source>
</reference>
<accession>A0AAW0CY73</accession>
<keyword evidence="2" id="KW-1185">Reference proteome</keyword>
<organism evidence="1 2">
    <name type="scientific">Favolaschia claudopus</name>
    <dbReference type="NCBI Taxonomy" id="2862362"/>
    <lineage>
        <taxon>Eukaryota</taxon>
        <taxon>Fungi</taxon>
        <taxon>Dikarya</taxon>
        <taxon>Basidiomycota</taxon>
        <taxon>Agaricomycotina</taxon>
        <taxon>Agaricomycetes</taxon>
        <taxon>Agaricomycetidae</taxon>
        <taxon>Agaricales</taxon>
        <taxon>Marasmiineae</taxon>
        <taxon>Mycenaceae</taxon>
        <taxon>Favolaschia</taxon>
    </lineage>
</organism>